<dbReference type="Gene3D" id="3.30.40.10">
    <property type="entry name" value="Zinc/RING finger domain, C3HC4 (zinc finger)"/>
    <property type="match status" value="1"/>
</dbReference>
<dbReference type="InterPro" id="IPR011011">
    <property type="entry name" value="Znf_FYVE_PHD"/>
</dbReference>
<reference evidence="7" key="1">
    <citation type="submission" date="2021-12" db="EMBL/GenBank/DDBJ databases">
        <title>Prjna785345.</title>
        <authorList>
            <person name="Rujirawat T."/>
            <person name="Krajaejun T."/>
        </authorList>
    </citation>
    <scope>NUCLEOTIDE SEQUENCE</scope>
    <source>
        <strain evidence="7">Pi057C3</strain>
    </source>
</reference>
<sequence length="885" mass="97093">MASTRTQRLAFPLPERALPQIRISPEQHDELRAFAVRTAQDVLRDGPTWARTNVNAARDRGWKVSSRSPSSCFLVKTMAGAVQPVPRRASSSVSDSPAPAASTDGADASADSHRTHSSTGRSRSPPTGATGGGRAFMGYVRLPGYSLDDVISFLHLDNTAAQRAQLSRAFGPAFLDGAVLQTLETAQPQDPFWFLGIKWGALRSPLERLVNHREFVYLEHSGSHVNAQGQRVLYRILQSVSLRAFGGEDAYFGLTRGYIEAAYVYWTESTTATRRLRGISMAHEPAQDGAGSLVVCMKGLAHPKGKIPIWLVERYIKRFWKAGWTLDVTHVDTSARDRHGGAGQEARALPMATAWVADSDRKACAVCQRKFRFGRRMRHHCRACGEVICRACTEYDTLSLRRPGDEDGGGGDGLSRRRRTARSARLPMRSLGEEMAPPQRRVTAGYSADEDDDLLAGLEGFGCYDSDSDRPAALGDPEYTRRSRRVHARVTTENDAVMVGKVCRRCVELKVIALRRETLLSMKPSRGTSVRRVSRRPQETLEEGEEPTSSSPGSTSPRDELPLLAEYDDSTDAEEPQPEPDALSLSTFSVDPRETETTSGAGHRENVARMHLRELLADTDEESDSEVEDRSVVGVRRLHPSRLARPPPALLRSSSAPSVHQQRLATKAKGAVPPPLPSRQFESDLKPLAVEFLELDDDDDNVDGEHAADDERALLSLSAFRSSTSSASQAFSFSSFDVDGLIDAEALDTPSDVDEHEDEDEDAVSLDASVCRSRLQHVADDEELRGSTVSWSSSTAGRLRLHPQMLSLSGMSTASSSGGEYSPSSQFASAYHPHAYVPRDVQSRLTQVEHAIADQAKLLLQIRSERDRQSAVAGRTTIGTQQDWV</sequence>
<dbReference type="InterPro" id="IPR000306">
    <property type="entry name" value="Znf_FYVE"/>
</dbReference>
<evidence type="ECO:0000256" key="2">
    <source>
        <dbReference type="ARBA" id="ARBA00022771"/>
    </source>
</evidence>
<evidence type="ECO:0000313" key="8">
    <source>
        <dbReference type="Proteomes" id="UP001209570"/>
    </source>
</evidence>
<feature type="region of interest" description="Disordered" evidence="5">
    <location>
        <begin position="525"/>
        <end position="608"/>
    </location>
</feature>
<feature type="compositionally biased region" description="Low complexity" evidence="5">
    <location>
        <begin position="547"/>
        <end position="556"/>
    </location>
</feature>
<evidence type="ECO:0000256" key="5">
    <source>
        <dbReference type="SAM" id="MobiDB-lite"/>
    </source>
</evidence>
<accession>A0AAD5Q915</accession>
<name>A0AAD5Q915_PYTIN</name>
<dbReference type="InterPro" id="IPR017455">
    <property type="entry name" value="Znf_FYVE-rel"/>
</dbReference>
<organism evidence="7 8">
    <name type="scientific">Pythium insidiosum</name>
    <name type="common">Pythiosis disease agent</name>
    <dbReference type="NCBI Taxonomy" id="114742"/>
    <lineage>
        <taxon>Eukaryota</taxon>
        <taxon>Sar</taxon>
        <taxon>Stramenopiles</taxon>
        <taxon>Oomycota</taxon>
        <taxon>Peronosporomycetes</taxon>
        <taxon>Pythiales</taxon>
        <taxon>Pythiaceae</taxon>
        <taxon>Pythium</taxon>
    </lineage>
</organism>
<evidence type="ECO:0000256" key="1">
    <source>
        <dbReference type="ARBA" id="ARBA00022723"/>
    </source>
</evidence>
<evidence type="ECO:0000256" key="4">
    <source>
        <dbReference type="PROSITE-ProRule" id="PRU00091"/>
    </source>
</evidence>
<keyword evidence="1" id="KW-0479">Metal-binding</keyword>
<keyword evidence="3" id="KW-0862">Zinc</keyword>
<protein>
    <recommendedName>
        <fullName evidence="6">FYVE-type domain-containing protein</fullName>
    </recommendedName>
</protein>
<feature type="compositionally biased region" description="Acidic residues" evidence="5">
    <location>
        <begin position="566"/>
        <end position="578"/>
    </location>
</feature>
<dbReference type="PROSITE" id="PS50178">
    <property type="entry name" value="ZF_FYVE"/>
    <property type="match status" value="1"/>
</dbReference>
<dbReference type="InterPro" id="IPR052727">
    <property type="entry name" value="Rab4/Rab5_effector"/>
</dbReference>
<comment type="caution">
    <text evidence="7">The sequence shown here is derived from an EMBL/GenBank/DDBJ whole genome shotgun (WGS) entry which is preliminary data.</text>
</comment>
<dbReference type="EMBL" id="JAKCXM010000032">
    <property type="protein sequence ID" value="KAJ0406503.1"/>
    <property type="molecule type" value="Genomic_DNA"/>
</dbReference>
<evidence type="ECO:0000313" key="7">
    <source>
        <dbReference type="EMBL" id="KAJ0406503.1"/>
    </source>
</evidence>
<feature type="region of interest" description="Disordered" evidence="5">
    <location>
        <begin position="84"/>
        <end position="133"/>
    </location>
</feature>
<dbReference type="SMART" id="SM00064">
    <property type="entry name" value="FYVE"/>
    <property type="match status" value="1"/>
</dbReference>
<keyword evidence="2 4" id="KW-0863">Zinc-finger</keyword>
<dbReference type="InterPro" id="IPR013083">
    <property type="entry name" value="Znf_RING/FYVE/PHD"/>
</dbReference>
<proteinExistence type="predicted"/>
<evidence type="ECO:0000256" key="3">
    <source>
        <dbReference type="ARBA" id="ARBA00022833"/>
    </source>
</evidence>
<dbReference type="SUPFAM" id="SSF57903">
    <property type="entry name" value="FYVE/PHD zinc finger"/>
    <property type="match status" value="1"/>
</dbReference>
<feature type="compositionally biased region" description="Low complexity" evidence="5">
    <location>
        <begin position="117"/>
        <end position="128"/>
    </location>
</feature>
<dbReference type="AlphaFoldDB" id="A0AAD5Q915"/>
<dbReference type="Pfam" id="PF01363">
    <property type="entry name" value="FYVE"/>
    <property type="match status" value="1"/>
</dbReference>
<feature type="domain" description="FYVE-type" evidence="6">
    <location>
        <begin position="358"/>
        <end position="393"/>
    </location>
</feature>
<feature type="compositionally biased region" description="Basic and acidic residues" evidence="5">
    <location>
        <begin position="591"/>
        <end position="608"/>
    </location>
</feature>
<dbReference type="Proteomes" id="UP001209570">
    <property type="component" value="Unassembled WGS sequence"/>
</dbReference>
<feature type="compositionally biased region" description="Low complexity" evidence="5">
    <location>
        <begin position="84"/>
        <end position="109"/>
    </location>
</feature>
<gene>
    <name evidence="7" type="ORF">P43SY_001434</name>
</gene>
<evidence type="ECO:0000259" key="6">
    <source>
        <dbReference type="PROSITE" id="PS50178"/>
    </source>
</evidence>
<dbReference type="PANTHER" id="PTHR13510:SF44">
    <property type="entry name" value="RABENOSYN-5"/>
    <property type="match status" value="1"/>
</dbReference>
<feature type="region of interest" description="Disordered" evidence="5">
    <location>
        <begin position="402"/>
        <end position="430"/>
    </location>
</feature>
<feature type="region of interest" description="Disordered" evidence="5">
    <location>
        <begin position="638"/>
        <end position="681"/>
    </location>
</feature>
<dbReference type="GO" id="GO:0008270">
    <property type="term" value="F:zinc ion binding"/>
    <property type="evidence" value="ECO:0007669"/>
    <property type="project" value="UniProtKB-KW"/>
</dbReference>
<keyword evidence="8" id="KW-1185">Reference proteome</keyword>
<dbReference type="PANTHER" id="PTHR13510">
    <property type="entry name" value="FYVE-FINGER-CONTAINING RAB5 EFFECTOR PROTEIN RABENOSYN-5-RELATED"/>
    <property type="match status" value="1"/>
</dbReference>